<dbReference type="GO" id="GO:0003677">
    <property type="term" value="F:DNA binding"/>
    <property type="evidence" value="ECO:0007669"/>
    <property type="project" value="UniProtKB-UniRule"/>
</dbReference>
<dbReference type="NCBIfam" id="NF040815">
    <property type="entry name" value="recomb_XerA_Arch"/>
    <property type="match status" value="1"/>
</dbReference>
<evidence type="ECO:0000256" key="7">
    <source>
        <dbReference type="ARBA" id="ARBA00022829"/>
    </source>
</evidence>
<feature type="domain" description="Core-binding (CB)" evidence="14">
    <location>
        <begin position="1"/>
        <end position="86"/>
    </location>
</feature>
<dbReference type="Pfam" id="PF00589">
    <property type="entry name" value="Phage_integrase"/>
    <property type="match status" value="1"/>
</dbReference>
<keyword evidence="7 12" id="KW-0159">Chromosome partition</keyword>
<dbReference type="Gene3D" id="1.10.443.10">
    <property type="entry name" value="Intergrase catalytic core"/>
    <property type="match status" value="1"/>
</dbReference>
<dbReference type="SUPFAM" id="SSF56349">
    <property type="entry name" value="DNA breaking-rejoining enzymes"/>
    <property type="match status" value="1"/>
</dbReference>
<evidence type="ECO:0000259" key="13">
    <source>
        <dbReference type="PROSITE" id="PS51898"/>
    </source>
</evidence>
<evidence type="ECO:0000256" key="12">
    <source>
        <dbReference type="HAMAP-Rule" id="MF_01807"/>
    </source>
</evidence>
<keyword evidence="6 12" id="KW-0132">Cell division</keyword>
<dbReference type="NCBIfam" id="TIGR02224">
    <property type="entry name" value="recomb_XerC"/>
    <property type="match status" value="1"/>
</dbReference>
<dbReference type="PROSITE" id="PS51900">
    <property type="entry name" value="CB"/>
    <property type="match status" value="1"/>
</dbReference>
<keyword evidence="11 12" id="KW-0131">Cell cycle</keyword>
<dbReference type="InterPro" id="IPR023009">
    <property type="entry name" value="Tyrosine_recombinase_XerC/XerD"/>
</dbReference>
<feature type="active site" evidence="12">
    <location>
        <position position="171"/>
    </location>
</feature>
<evidence type="ECO:0000256" key="10">
    <source>
        <dbReference type="ARBA" id="ARBA00023172"/>
    </source>
</evidence>
<accession>A0A8J2VMB7</accession>
<feature type="active site" evidence="12">
    <location>
        <position position="268"/>
    </location>
</feature>
<gene>
    <name evidence="12 15" type="primary">xerD</name>
    <name evidence="15" type="ORF">GCM10011391_16070</name>
</gene>
<evidence type="ECO:0000256" key="11">
    <source>
        <dbReference type="ARBA" id="ARBA00023306"/>
    </source>
</evidence>
<organism evidence="15 16">
    <name type="scientific">Pullulanibacillus camelliae</name>
    <dbReference type="NCBI Taxonomy" id="1707096"/>
    <lineage>
        <taxon>Bacteria</taxon>
        <taxon>Bacillati</taxon>
        <taxon>Bacillota</taxon>
        <taxon>Bacilli</taxon>
        <taxon>Bacillales</taxon>
        <taxon>Sporolactobacillaceae</taxon>
        <taxon>Pullulanibacillus</taxon>
    </lineage>
</organism>
<feature type="active site" description="O-(3'-phospho-DNA)-tyrosine intermediate" evidence="12">
    <location>
        <position position="277"/>
    </location>
</feature>
<dbReference type="HAMAP" id="MF_01808">
    <property type="entry name" value="Recomb_XerC_XerD"/>
    <property type="match status" value="1"/>
</dbReference>
<dbReference type="GO" id="GO:0006313">
    <property type="term" value="P:DNA transposition"/>
    <property type="evidence" value="ECO:0007669"/>
    <property type="project" value="UniProtKB-UniRule"/>
</dbReference>
<dbReference type="InterPro" id="IPR050090">
    <property type="entry name" value="Tyrosine_recombinase_XerCD"/>
</dbReference>
<evidence type="ECO:0000256" key="5">
    <source>
        <dbReference type="ARBA" id="ARBA00022490"/>
    </source>
</evidence>
<dbReference type="InterPro" id="IPR011010">
    <property type="entry name" value="DNA_brk_join_enz"/>
</dbReference>
<evidence type="ECO:0000256" key="4">
    <source>
        <dbReference type="ARBA" id="ARBA00015810"/>
    </source>
</evidence>
<evidence type="ECO:0000256" key="2">
    <source>
        <dbReference type="ARBA" id="ARBA00006657"/>
    </source>
</evidence>
<dbReference type="InterPro" id="IPR013762">
    <property type="entry name" value="Integrase-like_cat_sf"/>
</dbReference>
<dbReference type="InterPro" id="IPR011931">
    <property type="entry name" value="Recomb_XerC"/>
</dbReference>
<protein>
    <recommendedName>
        <fullName evidence="4 12">Tyrosine recombinase XerD</fullName>
    </recommendedName>
</protein>
<comment type="similarity">
    <text evidence="2">Belongs to the 'phage' integrase family. XerC subfamily.</text>
</comment>
<dbReference type="InterPro" id="IPR004107">
    <property type="entry name" value="Integrase_SAM-like_N"/>
</dbReference>
<evidence type="ECO:0000256" key="8">
    <source>
        <dbReference type="ARBA" id="ARBA00022908"/>
    </source>
</evidence>
<comment type="subunit">
    <text evidence="12">Forms a cyclic heterotetrameric complex composed of two molecules of XerC and two molecules of XerD.</text>
</comment>
<comment type="similarity">
    <text evidence="3 12">Belongs to the 'phage' integrase family. XerD subfamily.</text>
</comment>
<dbReference type="Pfam" id="PF02899">
    <property type="entry name" value="Phage_int_SAM_1"/>
    <property type="match status" value="1"/>
</dbReference>
<dbReference type="InterPro" id="IPR044068">
    <property type="entry name" value="CB"/>
</dbReference>
<feature type="active site" evidence="12">
    <location>
        <position position="147"/>
    </location>
</feature>
<comment type="function">
    <text evidence="12">Site-specific tyrosine recombinase, which acts by catalyzing the cutting and rejoining of the recombining DNA molecules. The XerC-XerD complex is essential to convert dimers of the bacterial chromosome into monomers to permit their segregation at cell division. It also contributes to the segregational stability of plasmids.</text>
</comment>
<evidence type="ECO:0000256" key="1">
    <source>
        <dbReference type="ARBA" id="ARBA00004496"/>
    </source>
</evidence>
<comment type="caution">
    <text evidence="15">The sequence shown here is derived from an EMBL/GenBank/DDBJ whole genome shotgun (WGS) entry which is preliminary data.</text>
</comment>
<keyword evidence="9 12" id="KW-0238">DNA-binding</keyword>
<evidence type="ECO:0000256" key="9">
    <source>
        <dbReference type="ARBA" id="ARBA00023125"/>
    </source>
</evidence>
<evidence type="ECO:0000259" key="14">
    <source>
        <dbReference type="PROSITE" id="PS51900"/>
    </source>
</evidence>
<dbReference type="NCBIfam" id="TIGR02225">
    <property type="entry name" value="recomb_XerD"/>
    <property type="match status" value="1"/>
</dbReference>
<dbReference type="InterPro" id="IPR011932">
    <property type="entry name" value="Recomb_XerD"/>
</dbReference>
<dbReference type="HAMAP" id="MF_01807">
    <property type="entry name" value="Recomb_XerD"/>
    <property type="match status" value="1"/>
</dbReference>
<evidence type="ECO:0000313" key="16">
    <source>
        <dbReference type="Proteomes" id="UP000628775"/>
    </source>
</evidence>
<dbReference type="InterPro" id="IPR002104">
    <property type="entry name" value="Integrase_catalytic"/>
</dbReference>
<dbReference type="PROSITE" id="PS51898">
    <property type="entry name" value="TYR_RECOMBINASE"/>
    <property type="match status" value="1"/>
</dbReference>
<dbReference type="Proteomes" id="UP000628775">
    <property type="component" value="Unassembled WGS sequence"/>
</dbReference>
<dbReference type="EMBL" id="BMIR01000006">
    <property type="protein sequence ID" value="GGE38051.1"/>
    <property type="molecule type" value="Genomic_DNA"/>
</dbReference>
<keyword evidence="8 12" id="KW-0229">DNA integration</keyword>
<dbReference type="NCBIfam" id="NF001399">
    <property type="entry name" value="PRK00283.1"/>
    <property type="match status" value="1"/>
</dbReference>
<dbReference type="SUPFAM" id="SSF47823">
    <property type="entry name" value="lambda integrase-like, N-terminal domain"/>
    <property type="match status" value="1"/>
</dbReference>
<keyword evidence="10 12" id="KW-0233">DNA recombination</keyword>
<dbReference type="GO" id="GO:0007059">
    <property type="term" value="P:chromosome segregation"/>
    <property type="evidence" value="ECO:0007669"/>
    <property type="project" value="UniProtKB-UniRule"/>
</dbReference>
<dbReference type="Gene3D" id="1.10.150.130">
    <property type="match status" value="1"/>
</dbReference>
<dbReference type="PANTHER" id="PTHR30349">
    <property type="entry name" value="PHAGE INTEGRASE-RELATED"/>
    <property type="match status" value="1"/>
</dbReference>
<keyword evidence="16" id="KW-1185">Reference proteome</keyword>
<keyword evidence="5 12" id="KW-0963">Cytoplasm</keyword>
<dbReference type="PANTHER" id="PTHR30349:SF81">
    <property type="entry name" value="TYROSINE RECOMBINASE XERC"/>
    <property type="match status" value="1"/>
</dbReference>
<feature type="domain" description="Tyr recombinase" evidence="13">
    <location>
        <begin position="107"/>
        <end position="290"/>
    </location>
</feature>
<dbReference type="AlphaFoldDB" id="A0A8J2VMB7"/>
<dbReference type="CDD" id="cd00798">
    <property type="entry name" value="INT_XerDC_C"/>
    <property type="match status" value="1"/>
</dbReference>
<reference evidence="15" key="1">
    <citation type="journal article" date="2014" name="Int. J. Syst. Evol. Microbiol.">
        <title>Complete genome sequence of Corynebacterium casei LMG S-19264T (=DSM 44701T), isolated from a smear-ripened cheese.</title>
        <authorList>
            <consortium name="US DOE Joint Genome Institute (JGI-PGF)"/>
            <person name="Walter F."/>
            <person name="Albersmeier A."/>
            <person name="Kalinowski J."/>
            <person name="Ruckert C."/>
        </authorList>
    </citation>
    <scope>NUCLEOTIDE SEQUENCE</scope>
    <source>
        <strain evidence="15">CGMCC 1.15371</strain>
    </source>
</reference>
<dbReference type="RefSeq" id="WP_188691888.1">
    <property type="nucleotide sequence ID" value="NZ_BMIR01000006.1"/>
</dbReference>
<evidence type="ECO:0000256" key="6">
    <source>
        <dbReference type="ARBA" id="ARBA00022618"/>
    </source>
</evidence>
<sequence length="296" mass="34217">MEDPIRDFLHYLIVERGLADNTIQSYQRDLKDYQEYIEKVERIASWEKVTREMITRYLYTLKDKGRKPATLARHMASVRAFHRFLIREGIVSHDPSDQIGTPKAERRLPKILSTQEVERLLEGPDQETPTGLRDKAILEVLYATGIRVSELVHLNNEDMHLTMGFLRCLGKGNKERIVPLGGHAVRAVEVYLAEAKPRLVKKKDNEALFVNHRGQRLTRQGFWKILKRLALETGIHKPITPHTLRHSFATHLLENGADLRAVQEMLGHADISTTEIYTHVTKHRLKDVYATYHPRA</sequence>
<evidence type="ECO:0000256" key="3">
    <source>
        <dbReference type="ARBA" id="ARBA00010450"/>
    </source>
</evidence>
<dbReference type="GO" id="GO:0051301">
    <property type="term" value="P:cell division"/>
    <property type="evidence" value="ECO:0007669"/>
    <property type="project" value="UniProtKB-UniRule"/>
</dbReference>
<evidence type="ECO:0000313" key="15">
    <source>
        <dbReference type="EMBL" id="GGE38051.1"/>
    </source>
</evidence>
<reference evidence="15" key="2">
    <citation type="submission" date="2020-09" db="EMBL/GenBank/DDBJ databases">
        <authorList>
            <person name="Sun Q."/>
            <person name="Zhou Y."/>
        </authorList>
    </citation>
    <scope>NUCLEOTIDE SEQUENCE</scope>
    <source>
        <strain evidence="15">CGMCC 1.15371</strain>
    </source>
</reference>
<comment type="subcellular location">
    <subcellularLocation>
        <location evidence="1 12">Cytoplasm</location>
    </subcellularLocation>
</comment>
<name>A0A8J2VMB7_9BACL</name>
<feature type="active site" evidence="12">
    <location>
        <position position="242"/>
    </location>
</feature>
<dbReference type="GO" id="GO:0005737">
    <property type="term" value="C:cytoplasm"/>
    <property type="evidence" value="ECO:0007669"/>
    <property type="project" value="UniProtKB-SubCell"/>
</dbReference>
<feature type="active site" evidence="12">
    <location>
        <position position="245"/>
    </location>
</feature>
<dbReference type="GO" id="GO:0009037">
    <property type="term" value="F:tyrosine-based site-specific recombinase activity"/>
    <property type="evidence" value="ECO:0007669"/>
    <property type="project" value="UniProtKB-UniRule"/>
</dbReference>
<proteinExistence type="inferred from homology"/>
<dbReference type="InterPro" id="IPR010998">
    <property type="entry name" value="Integrase_recombinase_N"/>
</dbReference>